<evidence type="ECO:0000259" key="3">
    <source>
        <dbReference type="Pfam" id="PF15902"/>
    </source>
</evidence>
<keyword evidence="5" id="KW-1185">Reference proteome</keyword>
<proteinExistence type="predicted"/>
<dbReference type="InterPro" id="IPR015943">
    <property type="entry name" value="WD40/YVTN_repeat-like_dom_sf"/>
</dbReference>
<dbReference type="Pfam" id="PF15902">
    <property type="entry name" value="Sortilin-Vps10"/>
    <property type="match status" value="1"/>
</dbReference>
<gene>
    <name evidence="4" type="ORF">SAMN06265222_1298</name>
</gene>
<name>A0ABY1QSD0_9BACT</name>
<feature type="compositionally biased region" description="Basic and acidic residues" evidence="2">
    <location>
        <begin position="887"/>
        <end position="898"/>
    </location>
</feature>
<dbReference type="PANTHER" id="PTHR43739:SF5">
    <property type="entry name" value="EXO-ALPHA-SIALIDASE"/>
    <property type="match status" value="1"/>
</dbReference>
<feature type="region of interest" description="Disordered" evidence="2">
    <location>
        <begin position="46"/>
        <end position="85"/>
    </location>
</feature>
<evidence type="ECO:0000313" key="5">
    <source>
        <dbReference type="Proteomes" id="UP001158067"/>
    </source>
</evidence>
<evidence type="ECO:0000256" key="1">
    <source>
        <dbReference type="ARBA" id="ARBA00022737"/>
    </source>
</evidence>
<dbReference type="Gene3D" id="2.60.40.4070">
    <property type="match status" value="1"/>
</dbReference>
<evidence type="ECO:0000313" key="4">
    <source>
        <dbReference type="EMBL" id="SMP79070.1"/>
    </source>
</evidence>
<feature type="compositionally biased region" description="Basic and acidic residues" evidence="2">
    <location>
        <begin position="59"/>
        <end position="69"/>
    </location>
</feature>
<dbReference type="PANTHER" id="PTHR43739">
    <property type="entry name" value="XYLOGLUCANASE (EUROFUNG)"/>
    <property type="match status" value="1"/>
</dbReference>
<accession>A0ABY1QSD0</accession>
<feature type="compositionally biased region" description="Polar residues" evidence="2">
    <location>
        <begin position="70"/>
        <end position="80"/>
    </location>
</feature>
<protein>
    <submittedName>
        <fullName evidence="4">Sortilin, neurotensin receptor 3</fullName>
    </submittedName>
</protein>
<dbReference type="EMBL" id="FXUG01000029">
    <property type="protein sequence ID" value="SMP79070.1"/>
    <property type="molecule type" value="Genomic_DNA"/>
</dbReference>
<dbReference type="CDD" id="cd15482">
    <property type="entry name" value="Sialidase_non-viral"/>
    <property type="match status" value="2"/>
</dbReference>
<keyword evidence="1" id="KW-0677">Repeat</keyword>
<organism evidence="4 5">
    <name type="scientific">Neorhodopirellula lusitana</name>
    <dbReference type="NCBI Taxonomy" id="445327"/>
    <lineage>
        <taxon>Bacteria</taxon>
        <taxon>Pseudomonadati</taxon>
        <taxon>Planctomycetota</taxon>
        <taxon>Planctomycetia</taxon>
        <taxon>Pirellulales</taxon>
        <taxon>Pirellulaceae</taxon>
        <taxon>Neorhodopirellula</taxon>
    </lineage>
</organism>
<feature type="region of interest" description="Disordered" evidence="2">
    <location>
        <begin position="886"/>
        <end position="908"/>
    </location>
</feature>
<comment type="caution">
    <text evidence="4">The sequence shown here is derived from an EMBL/GenBank/DDBJ whole genome shotgun (WGS) entry which is preliminary data.</text>
</comment>
<evidence type="ECO:0000256" key="2">
    <source>
        <dbReference type="SAM" id="MobiDB-lite"/>
    </source>
</evidence>
<feature type="domain" description="Sortilin N-terminal" evidence="3">
    <location>
        <begin position="187"/>
        <end position="315"/>
    </location>
</feature>
<feature type="compositionally biased region" description="Polar residues" evidence="2">
    <location>
        <begin position="46"/>
        <end position="58"/>
    </location>
</feature>
<dbReference type="InterPro" id="IPR031778">
    <property type="entry name" value="Sortilin_N"/>
</dbReference>
<dbReference type="Gene3D" id="2.130.10.10">
    <property type="entry name" value="YVTN repeat-like/Quinoprotein amine dehydrogenase"/>
    <property type="match status" value="4"/>
</dbReference>
<dbReference type="SUPFAM" id="SSF110296">
    <property type="entry name" value="Oligoxyloglucan reducing end-specific cellobiohydrolase"/>
    <property type="match status" value="2"/>
</dbReference>
<dbReference type="Proteomes" id="UP001158067">
    <property type="component" value="Unassembled WGS sequence"/>
</dbReference>
<keyword evidence="4" id="KW-0675">Receptor</keyword>
<sequence length="945" mass="104044">MNPRRTKITLLCALTLGVLTHSERCWSQATTRESIFSDGDVALATSDNSTGLVGTTETQPRDSGPRDSGPRNSGPRNSGPRNRALVHKSAEELAQTLRLRSLGPTFKPGRIAEIAVDPTDRSTWYVAHGAGGLWKTTNAGISWKPIFDAGGSHSLGDVIVDARNPDVIWLGTGESISNRSVGFGDGIYKSNDGGTTWAQMGLSDSQHIGKIVIDPRDSNVVYVAAEGPLWSSGGDRGLYKTVDGGKTWDTVLEISDDTGVTDLAIDPQDPETLYASSYQRRRRVGQLIGGGPETAIYKSTNGGETWKQLEEGIPSVDKGRIALAVSPQNSDVVYAVIAAAGDESGFFRSTDRGETWTRMSDYKVIDPQYYGEVYADPHHFDRIYVMDMRIHVSDNGGQTFEPLRWDMHVDNHAMVFDPDDPDHLLVGNDGGLYESYDSGGGWRHFTNLPTTQFYRVALDNAEPFYNVYGGTQDNGSMAGPSRTVNRVGIRTSEWIGTRGGDGFQSRVDPDDSDTIYTLSQNGDLARLSKRTGQNEGIRPRLEEGEPGVRWHWDSPLIISPHSSTRLYFAGSRLFRSDDRGDNWRAVSDDLTRQLDAGTSPIMGRVWNDDAVQKNRFTTALSVITALDESPISPGLLLVGTDDGLLQISENDGEDWQRMEVFPQVPEGTYVSDVCASAHDAGTLYVALNNHQRGDFSPYLLSSNDLGKTWRSISADLPERHGVWCVIEDHLDRDLLFVGTEFGLFFTVDGGAHWIPLKNGVPPIAFRDLAIQRRDSDLVAATFGRGFFVLDDMSALRHFHADDLAGEGRLMSPRSVWVYDEIGYVEAAYGNEATPNPAFGSMLRYYLRDGLPKGEGNRITLSIESPDGSSVRTLAGPTTAGFHSVQWDLRRERSSDGNRSRGQRRRAGPLVEPGEYRIKLLQETDGEQRILGEVRSLRVKALPDRQ</sequence>
<dbReference type="InterPro" id="IPR052025">
    <property type="entry name" value="Xyloglucanase_GH74"/>
</dbReference>
<reference evidence="4 5" key="1">
    <citation type="submission" date="2017-05" db="EMBL/GenBank/DDBJ databases">
        <authorList>
            <person name="Varghese N."/>
            <person name="Submissions S."/>
        </authorList>
    </citation>
    <scope>NUCLEOTIDE SEQUENCE [LARGE SCALE GENOMIC DNA]</scope>
    <source>
        <strain evidence="4 5">DSM 25457</strain>
    </source>
</reference>